<accession>A0A811LJ37</accession>
<dbReference type="EMBL" id="CAJFDH010000006">
    <property type="protein sequence ID" value="CAD5227600.1"/>
    <property type="molecule type" value="Genomic_DNA"/>
</dbReference>
<reference evidence="3" key="1">
    <citation type="submission" date="2020-09" db="EMBL/GenBank/DDBJ databases">
        <authorList>
            <person name="Kikuchi T."/>
        </authorList>
    </citation>
    <scope>NUCLEOTIDE SEQUENCE</scope>
    <source>
        <strain evidence="3">SH1</strain>
    </source>
</reference>
<dbReference type="SUPFAM" id="SSF52743">
    <property type="entry name" value="Subtilisin-like"/>
    <property type="match status" value="1"/>
</dbReference>
<comment type="caution">
    <text evidence="1">Lacks conserved residue(s) required for the propagation of feature annotation.</text>
</comment>
<organism evidence="3 4">
    <name type="scientific">Bursaphelenchus okinawaensis</name>
    <dbReference type="NCBI Taxonomy" id="465554"/>
    <lineage>
        <taxon>Eukaryota</taxon>
        <taxon>Metazoa</taxon>
        <taxon>Ecdysozoa</taxon>
        <taxon>Nematoda</taxon>
        <taxon>Chromadorea</taxon>
        <taxon>Rhabditida</taxon>
        <taxon>Tylenchina</taxon>
        <taxon>Tylenchomorpha</taxon>
        <taxon>Aphelenchoidea</taxon>
        <taxon>Aphelenchoididae</taxon>
        <taxon>Bursaphelenchus</taxon>
    </lineage>
</organism>
<dbReference type="AlphaFoldDB" id="A0A811LJ37"/>
<dbReference type="GO" id="GO:0006508">
    <property type="term" value="P:proteolysis"/>
    <property type="evidence" value="ECO:0007669"/>
    <property type="project" value="InterPro"/>
</dbReference>
<protein>
    <recommendedName>
        <fullName evidence="2">Peptidase S8/S53 domain-containing protein</fullName>
    </recommendedName>
</protein>
<comment type="caution">
    <text evidence="3">The sequence shown here is derived from an EMBL/GenBank/DDBJ whole genome shotgun (WGS) entry which is preliminary data.</text>
</comment>
<evidence type="ECO:0000259" key="2">
    <source>
        <dbReference type="Pfam" id="PF00082"/>
    </source>
</evidence>
<dbReference type="Proteomes" id="UP000614601">
    <property type="component" value="Unassembled WGS sequence"/>
</dbReference>
<dbReference type="Gene3D" id="3.40.50.200">
    <property type="entry name" value="Peptidase S8/S53 domain"/>
    <property type="match status" value="1"/>
</dbReference>
<dbReference type="Pfam" id="PF00082">
    <property type="entry name" value="Peptidase_S8"/>
    <property type="match status" value="1"/>
</dbReference>
<dbReference type="InterPro" id="IPR036852">
    <property type="entry name" value="Peptidase_S8/S53_dom_sf"/>
</dbReference>
<dbReference type="Proteomes" id="UP000783686">
    <property type="component" value="Unassembled WGS sequence"/>
</dbReference>
<comment type="similarity">
    <text evidence="1">Belongs to the peptidase S8 family.</text>
</comment>
<evidence type="ECO:0000256" key="1">
    <source>
        <dbReference type="PROSITE-ProRule" id="PRU01240"/>
    </source>
</evidence>
<dbReference type="OrthoDB" id="10256524at2759"/>
<evidence type="ECO:0000313" key="4">
    <source>
        <dbReference type="Proteomes" id="UP000614601"/>
    </source>
</evidence>
<dbReference type="GO" id="GO:0004252">
    <property type="term" value="F:serine-type endopeptidase activity"/>
    <property type="evidence" value="ECO:0007669"/>
    <property type="project" value="InterPro"/>
</dbReference>
<proteinExistence type="inferred from homology"/>
<sequence>MFKKCAEVGVEVTIYSNGEAARFPNTGRIIELLNDTVYMDGVTFVSSAGNNGPALSTGGAPGAASLAAISVGAYIPPEGVDLLYGARTKHDGNLYTWSSRGPV</sequence>
<keyword evidence="4" id="KW-1185">Reference proteome</keyword>
<gene>
    <name evidence="3" type="ORF">BOKJ2_LOCUS12254</name>
</gene>
<dbReference type="EMBL" id="CAJFCW020000006">
    <property type="protein sequence ID" value="CAG9123416.1"/>
    <property type="molecule type" value="Genomic_DNA"/>
</dbReference>
<evidence type="ECO:0000313" key="3">
    <source>
        <dbReference type="EMBL" id="CAD5227600.1"/>
    </source>
</evidence>
<name>A0A811LJ37_9BILA</name>
<dbReference type="InterPro" id="IPR000209">
    <property type="entry name" value="Peptidase_S8/S53_dom"/>
</dbReference>
<dbReference type="PROSITE" id="PS51892">
    <property type="entry name" value="SUBTILASE"/>
    <property type="match status" value="1"/>
</dbReference>
<feature type="domain" description="Peptidase S8/S53" evidence="2">
    <location>
        <begin position="8"/>
        <end position="102"/>
    </location>
</feature>